<keyword evidence="1" id="KW-0862">Zinc</keyword>
<dbReference type="SMART" id="SM00355">
    <property type="entry name" value="ZnF_C2H2"/>
    <property type="match status" value="2"/>
</dbReference>
<dbReference type="AlphaFoldDB" id="A0AAW2ZLA7"/>
<dbReference type="PROSITE" id="PS00028">
    <property type="entry name" value="ZINC_FINGER_C2H2_1"/>
    <property type="match status" value="1"/>
</dbReference>
<keyword evidence="1" id="KW-0479">Metal-binding</keyword>
<organism evidence="4 5">
    <name type="scientific">Acrasis kona</name>
    <dbReference type="NCBI Taxonomy" id="1008807"/>
    <lineage>
        <taxon>Eukaryota</taxon>
        <taxon>Discoba</taxon>
        <taxon>Heterolobosea</taxon>
        <taxon>Tetramitia</taxon>
        <taxon>Eutetramitia</taxon>
        <taxon>Acrasidae</taxon>
        <taxon>Acrasis</taxon>
    </lineage>
</organism>
<evidence type="ECO:0000256" key="1">
    <source>
        <dbReference type="PROSITE-ProRule" id="PRU00042"/>
    </source>
</evidence>
<gene>
    <name evidence="4" type="ORF">AKO1_009191</name>
</gene>
<reference evidence="4 5" key="1">
    <citation type="submission" date="2024-03" db="EMBL/GenBank/DDBJ databases">
        <title>The Acrasis kona genome and developmental transcriptomes reveal deep origins of eukaryotic multicellular pathways.</title>
        <authorList>
            <person name="Sheikh S."/>
            <person name="Fu C.-J."/>
            <person name="Brown M.W."/>
            <person name="Baldauf S.L."/>
        </authorList>
    </citation>
    <scope>NUCLEOTIDE SEQUENCE [LARGE SCALE GENOMIC DNA]</scope>
    <source>
        <strain evidence="4 5">ATCC MYA-3509</strain>
    </source>
</reference>
<evidence type="ECO:0000313" key="4">
    <source>
        <dbReference type="EMBL" id="KAL0489457.1"/>
    </source>
</evidence>
<feature type="domain" description="C2H2-type" evidence="3">
    <location>
        <begin position="114"/>
        <end position="143"/>
    </location>
</feature>
<feature type="domain" description="C2H2-type" evidence="3">
    <location>
        <begin position="155"/>
        <end position="183"/>
    </location>
</feature>
<sequence length="243" mass="28667">MTKSDIYHSLPLLLMAVEQMEPQIFHAEVHNECTEHKDSHSNDSDYMEDIKAQVTSSEDEEVPPSPREEQENFDEDYEDEYHVQKNSHSKKRKADTLKSRKNSRVEWTIEAEPQQCPFNCGRAYTSTIGMKSHLKRFHINEQETNFDWTLPDLRFQCPYCEYHSNRRSNLERHLNRYHIEDYRQGVIPNKNRKNPANALKSRGQEPNGLLDNDDTVEFVADTPSVKRRRHEHNKTTHQETSLA</sequence>
<evidence type="ECO:0000256" key="2">
    <source>
        <dbReference type="SAM" id="MobiDB-lite"/>
    </source>
</evidence>
<keyword evidence="5" id="KW-1185">Reference proteome</keyword>
<dbReference type="Pfam" id="PF00096">
    <property type="entry name" value="zf-C2H2"/>
    <property type="match status" value="1"/>
</dbReference>
<dbReference type="SUPFAM" id="SSF57667">
    <property type="entry name" value="beta-beta-alpha zinc fingers"/>
    <property type="match status" value="1"/>
</dbReference>
<dbReference type="Proteomes" id="UP001431209">
    <property type="component" value="Unassembled WGS sequence"/>
</dbReference>
<dbReference type="Gene3D" id="3.30.160.60">
    <property type="entry name" value="Classic Zinc Finger"/>
    <property type="match status" value="1"/>
</dbReference>
<feature type="region of interest" description="Disordered" evidence="2">
    <location>
        <begin position="187"/>
        <end position="243"/>
    </location>
</feature>
<dbReference type="InterPro" id="IPR013087">
    <property type="entry name" value="Znf_C2H2_type"/>
</dbReference>
<dbReference type="InterPro" id="IPR036236">
    <property type="entry name" value="Znf_C2H2_sf"/>
</dbReference>
<dbReference type="PROSITE" id="PS50157">
    <property type="entry name" value="ZINC_FINGER_C2H2_2"/>
    <property type="match status" value="2"/>
</dbReference>
<feature type="compositionally biased region" description="Basic and acidic residues" evidence="2">
    <location>
        <begin position="33"/>
        <end position="51"/>
    </location>
</feature>
<accession>A0AAW2ZLA7</accession>
<comment type="caution">
    <text evidence="4">The sequence shown here is derived from an EMBL/GenBank/DDBJ whole genome shotgun (WGS) entry which is preliminary data.</text>
</comment>
<protein>
    <submittedName>
        <fullName evidence="4">Zinc finger protein</fullName>
    </submittedName>
</protein>
<dbReference type="EMBL" id="JAOPGA020001558">
    <property type="protein sequence ID" value="KAL0489457.1"/>
    <property type="molecule type" value="Genomic_DNA"/>
</dbReference>
<evidence type="ECO:0000313" key="5">
    <source>
        <dbReference type="Proteomes" id="UP001431209"/>
    </source>
</evidence>
<feature type="region of interest" description="Disordered" evidence="2">
    <location>
        <begin position="33"/>
        <end position="102"/>
    </location>
</feature>
<evidence type="ECO:0000259" key="3">
    <source>
        <dbReference type="PROSITE" id="PS50157"/>
    </source>
</evidence>
<name>A0AAW2ZLA7_9EUKA</name>
<keyword evidence="1" id="KW-0863">Zinc-finger</keyword>
<proteinExistence type="predicted"/>
<dbReference type="GO" id="GO:0008270">
    <property type="term" value="F:zinc ion binding"/>
    <property type="evidence" value="ECO:0007669"/>
    <property type="project" value="UniProtKB-KW"/>
</dbReference>